<accession>A0A8D8Z577</accession>
<evidence type="ECO:0000313" key="2">
    <source>
        <dbReference type="EMBL" id="CAG6741168.1"/>
    </source>
</evidence>
<keyword evidence="1" id="KW-0812">Transmembrane</keyword>
<protein>
    <submittedName>
        <fullName evidence="2">Uncharacterized protein</fullName>
    </submittedName>
</protein>
<reference evidence="2" key="1">
    <citation type="submission" date="2021-05" db="EMBL/GenBank/DDBJ databases">
        <authorList>
            <person name="Alioto T."/>
            <person name="Alioto T."/>
            <person name="Gomez Garrido J."/>
        </authorList>
    </citation>
    <scope>NUCLEOTIDE SEQUENCE</scope>
</reference>
<feature type="transmembrane region" description="Helical" evidence="1">
    <location>
        <begin position="47"/>
        <end position="69"/>
    </location>
</feature>
<sequence>MKMFNEYRNNKVNIIQGILIFRDLKICSLFQYSYGLVTYEYKSGKSLFNAPTIFFPLLHSGVISPYLYWNGVQGQCARPWSGKNNACVYCVSSYFYLPQPADFVLLHFVCWVEIGLGVFFSKKSPLTILPIALSSGRNLNLFDVCWFIFWISLSAILPPISFVGK</sequence>
<evidence type="ECO:0000256" key="1">
    <source>
        <dbReference type="SAM" id="Phobius"/>
    </source>
</evidence>
<name>A0A8D8Z577_9HEMI</name>
<keyword evidence="1" id="KW-1133">Transmembrane helix</keyword>
<feature type="transmembrane region" description="Helical" evidence="1">
    <location>
        <begin position="103"/>
        <end position="120"/>
    </location>
</feature>
<dbReference type="EMBL" id="HBUF01423794">
    <property type="protein sequence ID" value="CAG6741168.1"/>
    <property type="molecule type" value="Transcribed_RNA"/>
</dbReference>
<organism evidence="2">
    <name type="scientific">Cacopsylla melanoneura</name>
    <dbReference type="NCBI Taxonomy" id="428564"/>
    <lineage>
        <taxon>Eukaryota</taxon>
        <taxon>Metazoa</taxon>
        <taxon>Ecdysozoa</taxon>
        <taxon>Arthropoda</taxon>
        <taxon>Hexapoda</taxon>
        <taxon>Insecta</taxon>
        <taxon>Pterygota</taxon>
        <taxon>Neoptera</taxon>
        <taxon>Paraneoptera</taxon>
        <taxon>Hemiptera</taxon>
        <taxon>Sternorrhyncha</taxon>
        <taxon>Psylloidea</taxon>
        <taxon>Psyllidae</taxon>
        <taxon>Psyllinae</taxon>
        <taxon>Cacopsylla</taxon>
    </lineage>
</organism>
<proteinExistence type="predicted"/>
<feature type="transmembrane region" description="Helical" evidence="1">
    <location>
        <begin position="141"/>
        <end position="162"/>
    </location>
</feature>
<keyword evidence="1" id="KW-0472">Membrane</keyword>
<dbReference type="AlphaFoldDB" id="A0A8D8Z577"/>